<feature type="transmembrane region" description="Helical" evidence="1">
    <location>
        <begin position="77"/>
        <end position="93"/>
    </location>
</feature>
<feature type="transmembrane region" description="Helical" evidence="1">
    <location>
        <begin position="123"/>
        <end position="143"/>
    </location>
</feature>
<comment type="caution">
    <text evidence="3">The sequence shown here is derived from an EMBL/GenBank/DDBJ whole genome shotgun (WGS) entry which is preliminary data.</text>
</comment>
<feature type="transmembrane region" description="Helical" evidence="1">
    <location>
        <begin position="39"/>
        <end position="57"/>
    </location>
</feature>
<gene>
    <name evidence="3" type="ORF">J2S77_000158</name>
</gene>
<dbReference type="EMBL" id="JAUSTQ010000001">
    <property type="protein sequence ID" value="MDQ0158208.1"/>
    <property type="molecule type" value="Genomic_DNA"/>
</dbReference>
<evidence type="ECO:0000259" key="2">
    <source>
        <dbReference type="Pfam" id="PF07331"/>
    </source>
</evidence>
<feature type="transmembrane region" description="Helical" evidence="1">
    <location>
        <begin position="7"/>
        <end position="27"/>
    </location>
</feature>
<dbReference type="InterPro" id="IPR009936">
    <property type="entry name" value="DUF1468"/>
</dbReference>
<evidence type="ECO:0000256" key="1">
    <source>
        <dbReference type="SAM" id="Phobius"/>
    </source>
</evidence>
<evidence type="ECO:0000313" key="4">
    <source>
        <dbReference type="Proteomes" id="UP001224359"/>
    </source>
</evidence>
<keyword evidence="4" id="KW-1185">Reference proteome</keyword>
<name>A0ABT9VB87_9BACI</name>
<keyword evidence="1" id="KW-0812">Transmembrane</keyword>
<reference evidence="3 4" key="1">
    <citation type="submission" date="2023-07" db="EMBL/GenBank/DDBJ databases">
        <title>Genomic Encyclopedia of Type Strains, Phase IV (KMG-IV): sequencing the most valuable type-strain genomes for metagenomic binning, comparative biology and taxonomic classification.</title>
        <authorList>
            <person name="Goeker M."/>
        </authorList>
    </citation>
    <scope>NUCLEOTIDE SEQUENCE [LARGE SCALE GENOMIC DNA]</scope>
    <source>
        <strain evidence="3 4">DSM 16460</strain>
    </source>
</reference>
<accession>A0ABT9VB87</accession>
<keyword evidence="1" id="KW-1133">Transmembrane helix</keyword>
<sequence length="152" mass="17105">MTRNVNRIIGLILALLATGYLLLSYQLPTYDYIPVDADVIPKALGWLLLILSVALFFSKDQDSEEQKAKRHVAKKDVKAMAGVFGITLIYIMLLEVVGFIVMTSIFVFFCSLFLGYRQHVVNAIVSISFPIFIYSIFVFLLNINLPQGILPL</sequence>
<protein>
    <submittedName>
        <fullName evidence="3">Tricarboxylic transport membrane protein</fullName>
    </submittedName>
</protein>
<feature type="domain" description="DUF1468" evidence="2">
    <location>
        <begin position="8"/>
        <end position="146"/>
    </location>
</feature>
<dbReference type="Proteomes" id="UP001224359">
    <property type="component" value="Unassembled WGS sequence"/>
</dbReference>
<proteinExistence type="predicted"/>
<evidence type="ECO:0000313" key="3">
    <source>
        <dbReference type="EMBL" id="MDQ0158208.1"/>
    </source>
</evidence>
<keyword evidence="1" id="KW-0472">Membrane</keyword>
<dbReference type="Pfam" id="PF07331">
    <property type="entry name" value="TctB"/>
    <property type="match status" value="1"/>
</dbReference>
<dbReference type="RefSeq" id="WP_306973736.1">
    <property type="nucleotide sequence ID" value="NZ_JAUSTQ010000001.1"/>
</dbReference>
<organism evidence="3 4">
    <name type="scientific">Alkalibacillus salilacus</name>
    <dbReference type="NCBI Taxonomy" id="284582"/>
    <lineage>
        <taxon>Bacteria</taxon>
        <taxon>Bacillati</taxon>
        <taxon>Bacillota</taxon>
        <taxon>Bacilli</taxon>
        <taxon>Bacillales</taxon>
        <taxon>Bacillaceae</taxon>
        <taxon>Alkalibacillus</taxon>
    </lineage>
</organism>